<organism evidence="1">
    <name type="scientific">viral metagenome</name>
    <dbReference type="NCBI Taxonomy" id="1070528"/>
    <lineage>
        <taxon>unclassified sequences</taxon>
        <taxon>metagenomes</taxon>
        <taxon>organismal metagenomes</taxon>
    </lineage>
</organism>
<sequence length="146" mass="16457">MPTETQALENADITCCPKHKNACFTTKVRLVKVYDGDTITVAYYEHRSESVQQISCRIKGYDTPEVRPSRSAPNRDTIKANAQRAKKVAVDFFAERTPIFEIGVVGYDKYGRWLIEEPDLKTLLIDQGLAYDYTGGTKIAHFGSTM</sequence>
<accession>A0A6C0KDT1</accession>
<dbReference type="AlphaFoldDB" id="A0A6C0KDT1"/>
<evidence type="ECO:0000313" key="1">
    <source>
        <dbReference type="EMBL" id="QHU14478.1"/>
    </source>
</evidence>
<protein>
    <recommendedName>
        <fullName evidence="2">TNase-like domain-containing protein</fullName>
    </recommendedName>
</protein>
<dbReference type="EMBL" id="MN740841">
    <property type="protein sequence ID" value="QHU14478.1"/>
    <property type="molecule type" value="Genomic_DNA"/>
</dbReference>
<dbReference type="SUPFAM" id="SSF50199">
    <property type="entry name" value="Staphylococcal nuclease"/>
    <property type="match status" value="1"/>
</dbReference>
<proteinExistence type="predicted"/>
<evidence type="ECO:0008006" key="2">
    <source>
        <dbReference type="Google" id="ProtNLM"/>
    </source>
</evidence>
<dbReference type="Gene3D" id="2.40.50.90">
    <property type="match status" value="1"/>
</dbReference>
<name>A0A6C0KDT1_9ZZZZ</name>
<dbReference type="InterPro" id="IPR035437">
    <property type="entry name" value="SNase_OB-fold_sf"/>
</dbReference>
<reference evidence="1" key="1">
    <citation type="journal article" date="2020" name="Nature">
        <title>Giant virus diversity and host interactions through global metagenomics.</title>
        <authorList>
            <person name="Schulz F."/>
            <person name="Roux S."/>
            <person name="Paez-Espino D."/>
            <person name="Jungbluth S."/>
            <person name="Walsh D.A."/>
            <person name="Denef V.J."/>
            <person name="McMahon K.D."/>
            <person name="Konstantinidis K.T."/>
            <person name="Eloe-Fadrosh E.A."/>
            <person name="Kyrpides N.C."/>
            <person name="Woyke T."/>
        </authorList>
    </citation>
    <scope>NUCLEOTIDE SEQUENCE</scope>
    <source>
        <strain evidence="1">GVMAG-S-1102113-118</strain>
    </source>
</reference>